<name>A0ABS7A9V4_9PROT</name>
<feature type="domain" description="Zorya protein ZorC EH" evidence="1">
    <location>
        <begin position="31"/>
        <end position="425"/>
    </location>
</feature>
<evidence type="ECO:0000259" key="1">
    <source>
        <dbReference type="Pfam" id="PF15611"/>
    </source>
</evidence>
<protein>
    <recommendedName>
        <fullName evidence="1">Zorya protein ZorC EH domain-containing protein</fullName>
    </recommendedName>
</protein>
<evidence type="ECO:0000313" key="2">
    <source>
        <dbReference type="EMBL" id="MBW6398948.1"/>
    </source>
</evidence>
<proteinExistence type="predicted"/>
<organism evidence="2 3">
    <name type="scientific">Roseomonas alba</name>
    <dbReference type="NCBI Taxonomy" id="2846776"/>
    <lineage>
        <taxon>Bacteria</taxon>
        <taxon>Pseudomonadati</taxon>
        <taxon>Pseudomonadota</taxon>
        <taxon>Alphaproteobacteria</taxon>
        <taxon>Acetobacterales</taxon>
        <taxon>Roseomonadaceae</taxon>
        <taxon>Roseomonas</taxon>
    </lineage>
</organism>
<comment type="caution">
    <text evidence="2">The sequence shown here is derived from an EMBL/GenBank/DDBJ whole genome shotgun (WGS) entry which is preliminary data.</text>
</comment>
<keyword evidence="3" id="KW-1185">Reference proteome</keyword>
<dbReference type="Pfam" id="PF15611">
    <property type="entry name" value="EH_Signature"/>
    <property type="match status" value="1"/>
</dbReference>
<sequence length="480" mass="52541">MSHARDALGRLKAGITLVPRAFDQLSKSPSQRAAAQLETMFQGIRIPSATDLEALRKRMQAVFTGGDKVPITRRELRNAVWILWNGSPQGAAIPGLMEAMIGAASASPRLIRAMIEAWLRDYAADSGVAREGGLAIRRLLRASQDALLQRWQEADRDFAIFDASKGVPRIAKALLSGRQEVGQIWMAIGLDDSFRATGGYMRAVLSELLAMLPAVLRGSDARVMLDRSLAVLAPDDKLRFGQEMRGAVGRGLLGAWLDAGRAPDAALRDPVRDFLLRHLGDPRTRAPNWTPVGDTATALMRRWLARASLDAFFDLIDEYALDHQWRYRKAFWSAYLERGAIEDAWLALGYRVGSAARAVRDLAGAHGRLEGGGVQGNQSVLLMHIGPLVVCEWSHNGKLRAWPRDWANAPALHRQTYARDDLVSKGLPFPPSPETGVGGSADGMGLVHRGSDNGVWQGSAAELIARKARITLTRSNWMPT</sequence>
<dbReference type="RefSeq" id="WP_219763540.1">
    <property type="nucleotide sequence ID" value="NZ_JAHYBZ010000004.1"/>
</dbReference>
<dbReference type="InterPro" id="IPR028943">
    <property type="entry name" value="ZorC_EH_Signature_dom"/>
</dbReference>
<dbReference type="Proteomes" id="UP001196565">
    <property type="component" value="Unassembled WGS sequence"/>
</dbReference>
<gene>
    <name evidence="2" type="ORF">KPL78_13875</name>
</gene>
<evidence type="ECO:0000313" key="3">
    <source>
        <dbReference type="Proteomes" id="UP001196565"/>
    </source>
</evidence>
<reference evidence="2 3" key="1">
    <citation type="submission" date="2021-07" db="EMBL/GenBank/DDBJ databases">
        <authorList>
            <person name="So Y."/>
        </authorList>
    </citation>
    <scope>NUCLEOTIDE SEQUENCE [LARGE SCALE GENOMIC DNA]</scope>
    <source>
        <strain evidence="2 3">HJA6</strain>
    </source>
</reference>
<dbReference type="EMBL" id="JAHYBZ010000004">
    <property type="protein sequence ID" value="MBW6398948.1"/>
    <property type="molecule type" value="Genomic_DNA"/>
</dbReference>
<accession>A0ABS7A9V4</accession>